<reference evidence="1 2" key="2">
    <citation type="journal article" date="2022" name="Mol. Ecol. Resour.">
        <title>The genomes of chicory, endive, great burdock and yacon provide insights into Asteraceae paleo-polyploidization history and plant inulin production.</title>
        <authorList>
            <person name="Fan W."/>
            <person name="Wang S."/>
            <person name="Wang H."/>
            <person name="Wang A."/>
            <person name="Jiang F."/>
            <person name="Liu H."/>
            <person name="Zhao H."/>
            <person name="Xu D."/>
            <person name="Zhang Y."/>
        </authorList>
    </citation>
    <scope>NUCLEOTIDE SEQUENCE [LARGE SCALE GENOMIC DNA]</scope>
    <source>
        <strain evidence="2">cv. Yunnan</strain>
        <tissue evidence="1">Leaves</tissue>
    </source>
</reference>
<dbReference type="EMBL" id="CM042018">
    <property type="protein sequence ID" value="KAI3829099.1"/>
    <property type="molecule type" value="Genomic_DNA"/>
</dbReference>
<name>A0ACB9KA34_9ASTR</name>
<comment type="caution">
    <text evidence="1">The sequence shown here is derived from an EMBL/GenBank/DDBJ whole genome shotgun (WGS) entry which is preliminary data.</text>
</comment>
<sequence>MQSVGLTPNFITYSVLLDGLCKNHRVNEALSFFGIIINSGIHPNVALYTVLIDGCCKNGKLGIALDLFSELCSRGAFTFEEVANHQEIRSRNI</sequence>
<organism evidence="1 2">
    <name type="scientific">Smallanthus sonchifolius</name>
    <dbReference type="NCBI Taxonomy" id="185202"/>
    <lineage>
        <taxon>Eukaryota</taxon>
        <taxon>Viridiplantae</taxon>
        <taxon>Streptophyta</taxon>
        <taxon>Embryophyta</taxon>
        <taxon>Tracheophyta</taxon>
        <taxon>Spermatophyta</taxon>
        <taxon>Magnoliopsida</taxon>
        <taxon>eudicotyledons</taxon>
        <taxon>Gunneridae</taxon>
        <taxon>Pentapetalae</taxon>
        <taxon>asterids</taxon>
        <taxon>campanulids</taxon>
        <taxon>Asterales</taxon>
        <taxon>Asteraceae</taxon>
        <taxon>Asteroideae</taxon>
        <taxon>Heliantheae alliance</taxon>
        <taxon>Millerieae</taxon>
        <taxon>Smallanthus</taxon>
    </lineage>
</organism>
<evidence type="ECO:0000313" key="2">
    <source>
        <dbReference type="Proteomes" id="UP001056120"/>
    </source>
</evidence>
<protein>
    <submittedName>
        <fullName evidence="1">Uncharacterized protein</fullName>
    </submittedName>
</protein>
<proteinExistence type="predicted"/>
<reference evidence="2" key="1">
    <citation type="journal article" date="2022" name="Mol. Ecol. Resour.">
        <title>The genomes of chicory, endive, great burdock and yacon provide insights into Asteraceae palaeo-polyploidization history and plant inulin production.</title>
        <authorList>
            <person name="Fan W."/>
            <person name="Wang S."/>
            <person name="Wang H."/>
            <person name="Wang A."/>
            <person name="Jiang F."/>
            <person name="Liu H."/>
            <person name="Zhao H."/>
            <person name="Xu D."/>
            <person name="Zhang Y."/>
        </authorList>
    </citation>
    <scope>NUCLEOTIDE SEQUENCE [LARGE SCALE GENOMIC DNA]</scope>
    <source>
        <strain evidence="2">cv. Yunnan</strain>
    </source>
</reference>
<accession>A0ACB9KA34</accession>
<dbReference type="Proteomes" id="UP001056120">
    <property type="component" value="Linkage Group LG01"/>
</dbReference>
<gene>
    <name evidence="1" type="ORF">L1987_03213</name>
</gene>
<evidence type="ECO:0000313" key="1">
    <source>
        <dbReference type="EMBL" id="KAI3829099.1"/>
    </source>
</evidence>
<keyword evidence="2" id="KW-1185">Reference proteome</keyword>